<dbReference type="PANTHER" id="PTHR14495:SF2">
    <property type="entry name" value="SHIELDIN COMPLEX SUBUNIT 2"/>
    <property type="match status" value="1"/>
</dbReference>
<evidence type="ECO:0000313" key="5">
    <source>
        <dbReference type="EMBL" id="KAJ4923755.1"/>
    </source>
</evidence>
<protein>
    <recommendedName>
        <fullName evidence="7">Shieldin complex subunit 2 C-terminal domain-containing protein</fullName>
    </recommendedName>
</protein>
<keyword evidence="6" id="KW-1185">Reference proteome</keyword>
<feature type="domain" description="Shieldin complex subunit 2 first OB fold" evidence="3">
    <location>
        <begin position="348"/>
        <end position="473"/>
    </location>
</feature>
<feature type="compositionally biased region" description="Basic and acidic residues" evidence="1">
    <location>
        <begin position="83"/>
        <end position="96"/>
    </location>
</feature>
<sequence>MSDCQKIHVFLGAPPPTRGPASGPPAGGGEEGRPPADLRPPADWRHLELRWQDGHLKAAQDVTGSRLPEEAIVPESEEPFTLRSDETDQDHRKAESDWTAEEDPQQEVQCSASVLEYLDSCFSAHRSPPTPLSTHTHFLSTWTLSQALILKGRHAVQSASSPERTLPPQAPSENVSLQAPPLQTLSTQTLSPQAPPLQTLSRETRHSQAPPPQRLPPQTPPLQTPLPQTPPPQLLPPQIPHSRTPPPLSQATPLQTPPPQATPPSVSSSTPELFSPLSLSPLASSLELFSAPCWTEGGVVVEECGVVVEVTPNGVLMSQNAERLDSPSKSPDKKRAWISETPKSRGGPTLLNQCALQGGRYSVLVAVVHPSHLKEIKVRSGSCVPLASIVVTDQSGVEMKVVLWRRAAFWALTVTPGEILLITALQVNEDKWRGETVLQSTFSSKLLNMGNIADSASPTVPQQVSSRSLLSLCSYLRERRPLLVSQRLCPPQDPRLRPPQDPRLLPYATLRSLRVNTLVHALLRVTHTHLSTAWRSEAQSCLRSALQQQGVLRVQQHDAQQGALLLLWGTAVDWLPRFRDKAAVWDFQALLVRDSLTSDLLELHSTPWSSVRPLNQSDPRLKDFLQKPELPAGGLELDLDTLLSQKYSGEVELRVQIISFHFLVSSPSQNAPGRVDSCSSLQDVVAALSDDVTFTGCYRCAAELQSDANGIYRPCYSCLPITAVRRYYRPGVLTVRGRGSSQVCVQVPPVPLQKILEAPPDKLHRNSAPGSEVKFVALAAQKLQSLVILPRKTFVLSVRSHFLCDENSVPLHQDLTLLDLQFPGSP</sequence>
<evidence type="ECO:0000259" key="3">
    <source>
        <dbReference type="Pfam" id="PF21669"/>
    </source>
</evidence>
<feature type="region of interest" description="Disordered" evidence="1">
    <location>
        <begin position="60"/>
        <end position="106"/>
    </location>
</feature>
<dbReference type="InterPro" id="IPR049507">
    <property type="entry name" value="SHLD2_OB1"/>
</dbReference>
<evidence type="ECO:0000313" key="6">
    <source>
        <dbReference type="Proteomes" id="UP001219934"/>
    </source>
</evidence>
<organism evidence="5 6">
    <name type="scientific">Pogonophryne albipinna</name>
    <dbReference type="NCBI Taxonomy" id="1090488"/>
    <lineage>
        <taxon>Eukaryota</taxon>
        <taxon>Metazoa</taxon>
        <taxon>Chordata</taxon>
        <taxon>Craniata</taxon>
        <taxon>Vertebrata</taxon>
        <taxon>Euteleostomi</taxon>
        <taxon>Actinopterygii</taxon>
        <taxon>Neopterygii</taxon>
        <taxon>Teleostei</taxon>
        <taxon>Neoteleostei</taxon>
        <taxon>Acanthomorphata</taxon>
        <taxon>Eupercaria</taxon>
        <taxon>Perciformes</taxon>
        <taxon>Notothenioidei</taxon>
        <taxon>Pogonophryne</taxon>
    </lineage>
</organism>
<dbReference type="InterPro" id="IPR029715">
    <property type="entry name" value="FAM35A"/>
</dbReference>
<dbReference type="GO" id="GO:0010569">
    <property type="term" value="P:regulation of double-strand break repair via homologous recombination"/>
    <property type="evidence" value="ECO:0007669"/>
    <property type="project" value="TreeGrafter"/>
</dbReference>
<feature type="region of interest" description="Disordered" evidence="1">
    <location>
        <begin position="201"/>
        <end position="273"/>
    </location>
</feature>
<feature type="region of interest" description="Disordered" evidence="1">
    <location>
        <begin position="1"/>
        <end position="43"/>
    </location>
</feature>
<dbReference type="GO" id="GO:0005634">
    <property type="term" value="C:nucleus"/>
    <property type="evidence" value="ECO:0007669"/>
    <property type="project" value="TreeGrafter"/>
</dbReference>
<dbReference type="Gene3D" id="2.40.50.140">
    <property type="entry name" value="Nucleic acid-binding proteins"/>
    <property type="match status" value="1"/>
</dbReference>
<evidence type="ECO:0008006" key="7">
    <source>
        <dbReference type="Google" id="ProtNLM"/>
    </source>
</evidence>
<proteinExistence type="predicted"/>
<accession>A0AAD6AFR2</accession>
<gene>
    <name evidence="5" type="ORF">JOQ06_028010</name>
</gene>
<dbReference type="Pfam" id="PF22779">
    <property type="entry name" value="OB_SHLD2_2nd"/>
    <property type="match status" value="1"/>
</dbReference>
<dbReference type="SUPFAM" id="SSF50249">
    <property type="entry name" value="Nucleic acid-binding proteins"/>
    <property type="match status" value="1"/>
</dbReference>
<dbReference type="InterPro" id="IPR012340">
    <property type="entry name" value="NA-bd_OB-fold"/>
</dbReference>
<name>A0AAD6AFR2_9TELE</name>
<evidence type="ECO:0000256" key="1">
    <source>
        <dbReference type="SAM" id="MobiDB-lite"/>
    </source>
</evidence>
<feature type="region of interest" description="Disordered" evidence="1">
    <location>
        <begin position="319"/>
        <end position="342"/>
    </location>
</feature>
<evidence type="ECO:0000259" key="4">
    <source>
        <dbReference type="Pfam" id="PF22779"/>
    </source>
</evidence>
<dbReference type="AlphaFoldDB" id="A0AAD6AFR2"/>
<feature type="compositionally biased region" description="Basic and acidic residues" evidence="1">
    <location>
        <begin position="322"/>
        <end position="337"/>
    </location>
</feature>
<dbReference type="Pfam" id="PF15793">
    <property type="entry name" value="SHLD2_C"/>
    <property type="match status" value="1"/>
</dbReference>
<evidence type="ECO:0000259" key="2">
    <source>
        <dbReference type="Pfam" id="PF15793"/>
    </source>
</evidence>
<feature type="region of interest" description="Disordered" evidence="1">
    <location>
        <begin position="154"/>
        <end position="178"/>
    </location>
</feature>
<dbReference type="GO" id="GO:0035861">
    <property type="term" value="C:site of double-strand break"/>
    <property type="evidence" value="ECO:0007669"/>
    <property type="project" value="TreeGrafter"/>
</dbReference>
<dbReference type="Proteomes" id="UP001219934">
    <property type="component" value="Unassembled WGS sequence"/>
</dbReference>
<feature type="domain" description="Shieldin complex subunit 2 second OB fold" evidence="4">
    <location>
        <begin position="514"/>
        <end position="599"/>
    </location>
</feature>
<feature type="compositionally biased region" description="Pro residues" evidence="1">
    <location>
        <begin position="209"/>
        <end position="248"/>
    </location>
</feature>
<reference evidence="5" key="1">
    <citation type="submission" date="2022-11" db="EMBL/GenBank/DDBJ databases">
        <title>Chromosome-level genome of Pogonophryne albipinna.</title>
        <authorList>
            <person name="Jo E."/>
        </authorList>
    </citation>
    <scope>NUCLEOTIDE SEQUENCE</scope>
    <source>
        <strain evidence="5">SGF0006</strain>
        <tissue evidence="5">Muscle</tissue>
    </source>
</reference>
<dbReference type="EMBL" id="JAPTMU010000024">
    <property type="protein sequence ID" value="KAJ4923755.1"/>
    <property type="molecule type" value="Genomic_DNA"/>
</dbReference>
<feature type="compositionally biased region" description="Basic and acidic residues" evidence="1">
    <location>
        <begin position="30"/>
        <end position="43"/>
    </location>
</feature>
<dbReference type="InterPro" id="IPR053944">
    <property type="entry name" value="SHLD2_OB2"/>
</dbReference>
<comment type="caution">
    <text evidence="5">The sequence shown here is derived from an EMBL/GenBank/DDBJ whole genome shotgun (WGS) entry which is preliminary data.</text>
</comment>
<feature type="compositionally biased region" description="Low complexity" evidence="1">
    <location>
        <begin position="263"/>
        <end position="273"/>
    </location>
</feature>
<dbReference type="InterPro" id="IPR031589">
    <property type="entry name" value="SHLD2_C"/>
</dbReference>
<dbReference type="Pfam" id="PF21669">
    <property type="entry name" value="SHLD2_OB1"/>
    <property type="match status" value="1"/>
</dbReference>
<feature type="domain" description="Shieldin complex subunit 2 C-terminal" evidence="2">
    <location>
        <begin position="654"/>
        <end position="821"/>
    </location>
</feature>
<dbReference type="PANTHER" id="PTHR14495">
    <property type="entry name" value="SHIELDIN COMPLEX SUBUNIT 2"/>
    <property type="match status" value="1"/>
</dbReference>